<dbReference type="Gene3D" id="1.10.287.1260">
    <property type="match status" value="1"/>
</dbReference>
<evidence type="ECO:0000256" key="4">
    <source>
        <dbReference type="ARBA" id="ARBA00022989"/>
    </source>
</evidence>
<feature type="domain" description="Mechanosensitive ion channel MscS" evidence="7">
    <location>
        <begin position="105"/>
        <end position="177"/>
    </location>
</feature>
<reference evidence="8 9" key="1">
    <citation type="submission" date="2017-08" db="EMBL/GenBank/DDBJ databases">
        <title>Infants hospitalized years apart are colonized by the same room-sourced microbial strains.</title>
        <authorList>
            <person name="Brooks B."/>
            <person name="Olm M.R."/>
            <person name="Firek B.A."/>
            <person name="Baker R."/>
            <person name="Thomas B.C."/>
            <person name="Morowitz M.J."/>
            <person name="Banfield J.F."/>
        </authorList>
    </citation>
    <scope>NUCLEOTIDE SEQUENCE [LARGE SCALE GENOMIC DNA]</scope>
    <source>
        <strain evidence="8">S2_005_003_R2_42</strain>
    </source>
</reference>
<keyword evidence="6" id="KW-0406">Ion transport</keyword>
<comment type="similarity">
    <text evidence="2 6">Belongs to the MscS (TC 1.A.23) family.</text>
</comment>
<evidence type="ECO:0000256" key="1">
    <source>
        <dbReference type="ARBA" id="ARBA00004141"/>
    </source>
</evidence>
<evidence type="ECO:0000313" key="9">
    <source>
        <dbReference type="Proteomes" id="UP000249046"/>
    </source>
</evidence>
<evidence type="ECO:0000313" key="8">
    <source>
        <dbReference type="EMBL" id="PZQ14113.1"/>
    </source>
</evidence>
<keyword evidence="4 6" id="KW-1133">Transmembrane helix</keyword>
<accession>A0A2W5M9M5</accession>
<proteinExistence type="inferred from homology"/>
<evidence type="ECO:0000259" key="7">
    <source>
        <dbReference type="Pfam" id="PF00924"/>
    </source>
</evidence>
<evidence type="ECO:0000256" key="5">
    <source>
        <dbReference type="ARBA" id="ARBA00023136"/>
    </source>
</evidence>
<dbReference type="Gene3D" id="2.30.30.60">
    <property type="match status" value="1"/>
</dbReference>
<dbReference type="EMBL" id="QFPO01000008">
    <property type="protein sequence ID" value="PZQ14113.1"/>
    <property type="molecule type" value="Genomic_DNA"/>
</dbReference>
<dbReference type="InterPro" id="IPR010920">
    <property type="entry name" value="LSM_dom_sf"/>
</dbReference>
<feature type="transmembrane region" description="Helical" evidence="6">
    <location>
        <begin position="12"/>
        <end position="32"/>
    </location>
</feature>
<protein>
    <recommendedName>
        <fullName evidence="6">Small-conductance mechanosensitive channel</fullName>
    </recommendedName>
</protein>
<comment type="function">
    <text evidence="6">Mechanosensitive channel that participates in the regulation of osmotic pressure changes within the cell, opening in response to stretch forces in the membrane lipid bilayer, without the need for other proteins. Contributes to normal resistance to hypoosmotic shock. Forms an ion channel of 1.0 nanosiemens conductance with a slight preference for anions.</text>
</comment>
<dbReference type="GO" id="GO:0005886">
    <property type="term" value="C:plasma membrane"/>
    <property type="evidence" value="ECO:0007669"/>
    <property type="project" value="UniProtKB-SubCell"/>
</dbReference>
<comment type="subunit">
    <text evidence="6">Homoheptamer.</text>
</comment>
<organism evidence="8 9">
    <name type="scientific">Rhodanobacter denitrificans</name>
    <dbReference type="NCBI Taxonomy" id="666685"/>
    <lineage>
        <taxon>Bacteria</taxon>
        <taxon>Pseudomonadati</taxon>
        <taxon>Pseudomonadota</taxon>
        <taxon>Gammaproteobacteria</taxon>
        <taxon>Lysobacterales</taxon>
        <taxon>Rhodanobacteraceae</taxon>
        <taxon>Rhodanobacter</taxon>
    </lineage>
</organism>
<dbReference type="InterPro" id="IPR045275">
    <property type="entry name" value="MscS_archaea/bacteria_type"/>
</dbReference>
<dbReference type="SUPFAM" id="SSF50182">
    <property type="entry name" value="Sm-like ribonucleoproteins"/>
    <property type="match status" value="1"/>
</dbReference>
<comment type="caution">
    <text evidence="8">The sequence shown here is derived from an EMBL/GenBank/DDBJ whole genome shotgun (WGS) entry which is preliminary data.</text>
</comment>
<dbReference type="InterPro" id="IPR011014">
    <property type="entry name" value="MscS_channel_TM-2"/>
</dbReference>
<keyword evidence="5 6" id="KW-0472">Membrane</keyword>
<sequence>MQDRWPLWMRDWLDVLVPTLQVVLILLVVWLLRAMLRRLLARIGARYDLPPELVVGIRRVFGFVLYAAAILLILDRLGVSGTVLWTAFTGFAAVGAVAFFAAWSVLSNIFCTILIFTTRPFRLNDQIELIENGEKPGIKGRVIDINLIYTTLRETRDDGPDTVLQIPNNLFFQRTVRRWRGPG</sequence>
<keyword evidence="6" id="KW-1003">Cell membrane</keyword>
<dbReference type="InterPro" id="IPR023408">
    <property type="entry name" value="MscS_beta-dom_sf"/>
</dbReference>
<feature type="transmembrane region" description="Helical" evidence="6">
    <location>
        <begin position="86"/>
        <end position="116"/>
    </location>
</feature>
<gene>
    <name evidence="8" type="ORF">DI564_10860</name>
</gene>
<dbReference type="PANTHER" id="PTHR30221:SF8">
    <property type="entry name" value="SMALL-CONDUCTANCE MECHANOSENSITIVE CHANNEL"/>
    <property type="match status" value="1"/>
</dbReference>
<dbReference type="InterPro" id="IPR006685">
    <property type="entry name" value="MscS_channel_2nd"/>
</dbReference>
<evidence type="ECO:0000256" key="6">
    <source>
        <dbReference type="RuleBase" id="RU369025"/>
    </source>
</evidence>
<dbReference type="PANTHER" id="PTHR30221">
    <property type="entry name" value="SMALL-CONDUCTANCE MECHANOSENSITIVE CHANNEL"/>
    <property type="match status" value="1"/>
</dbReference>
<keyword evidence="6" id="KW-0813">Transport</keyword>
<dbReference type="SUPFAM" id="SSF82861">
    <property type="entry name" value="Mechanosensitive channel protein MscS (YggB), transmembrane region"/>
    <property type="match status" value="1"/>
</dbReference>
<keyword evidence="6" id="KW-0997">Cell inner membrane</keyword>
<name>A0A2W5M9M5_9GAMM</name>
<keyword evidence="3 6" id="KW-0812">Transmembrane</keyword>
<dbReference type="GO" id="GO:0008381">
    <property type="term" value="F:mechanosensitive monoatomic ion channel activity"/>
    <property type="evidence" value="ECO:0007669"/>
    <property type="project" value="InterPro"/>
</dbReference>
<comment type="subcellular location">
    <subcellularLocation>
        <location evidence="6">Cell inner membrane</location>
        <topology evidence="6">Multi-pass membrane protein</topology>
    </subcellularLocation>
    <subcellularLocation>
        <location evidence="1">Membrane</location>
        <topology evidence="1">Multi-pass membrane protein</topology>
    </subcellularLocation>
</comment>
<dbReference type="AlphaFoldDB" id="A0A2W5M9M5"/>
<evidence type="ECO:0000256" key="2">
    <source>
        <dbReference type="ARBA" id="ARBA00008017"/>
    </source>
</evidence>
<keyword evidence="6" id="KW-0407">Ion channel</keyword>
<feature type="transmembrane region" description="Helical" evidence="6">
    <location>
        <begin position="53"/>
        <end position="74"/>
    </location>
</feature>
<dbReference type="Proteomes" id="UP000249046">
    <property type="component" value="Unassembled WGS sequence"/>
</dbReference>
<comment type="caution">
    <text evidence="6">Lacks conserved residue(s) required for the propagation of feature annotation.</text>
</comment>
<evidence type="ECO:0000256" key="3">
    <source>
        <dbReference type="ARBA" id="ARBA00022692"/>
    </source>
</evidence>
<dbReference type="Pfam" id="PF00924">
    <property type="entry name" value="MS_channel_2nd"/>
    <property type="match status" value="1"/>
</dbReference>